<reference evidence="6 7" key="1">
    <citation type="journal article" date="2009" name="J. Bacteriol.">
        <title>Complete and draft genome sequences of six members of the Aquificales.</title>
        <authorList>
            <person name="Reysenbach A.L."/>
            <person name="Hamamura N."/>
            <person name="Podar M."/>
            <person name="Griffiths E."/>
            <person name="Ferreira S."/>
            <person name="Hochstein R."/>
            <person name="Heidelberg J."/>
            <person name="Johnson J."/>
            <person name="Mead D."/>
            <person name="Pohorille A."/>
            <person name="Sarmiento M."/>
            <person name="Schweighofer K."/>
            <person name="Seshadri R."/>
            <person name="Voytek M.A."/>
        </authorList>
    </citation>
    <scope>NUCLEOTIDE SEQUENCE [LARGE SCALE GENOMIC DNA]</scope>
    <source>
        <strain evidence="7">Az-Fu1 / DSM 15241 / OCM 825</strain>
    </source>
</reference>
<dbReference type="SUPFAM" id="SSF56752">
    <property type="entry name" value="D-aminoacid aminotransferase-like PLP-dependent enzymes"/>
    <property type="match status" value="1"/>
</dbReference>
<dbReference type="InterPro" id="IPR043131">
    <property type="entry name" value="BCAT-like_N"/>
</dbReference>
<dbReference type="InterPro" id="IPR050571">
    <property type="entry name" value="Class-IV_PLP-Dep_Aminotrnsfr"/>
</dbReference>
<evidence type="ECO:0000256" key="1">
    <source>
        <dbReference type="ARBA" id="ARBA00001933"/>
    </source>
</evidence>
<dbReference type="HOGENOM" id="CLU_020844_2_0_0"/>
<dbReference type="Gene3D" id="3.20.10.10">
    <property type="entry name" value="D-amino Acid Aminotransferase, subunit A, domain 2"/>
    <property type="match status" value="1"/>
</dbReference>
<dbReference type="EMBL" id="CP001229">
    <property type="protein sequence ID" value="ACN98988.1"/>
    <property type="molecule type" value="Genomic_DNA"/>
</dbReference>
<dbReference type="KEGG" id="saf:SULAZ_0571"/>
<dbReference type="AlphaFoldDB" id="C1DTX4"/>
<keyword evidence="6" id="KW-0456">Lyase</keyword>
<dbReference type="STRING" id="204536.SULAZ_0571"/>
<dbReference type="CDD" id="cd00449">
    <property type="entry name" value="PLPDE_IV"/>
    <property type="match status" value="1"/>
</dbReference>
<dbReference type="PROSITE" id="PS00770">
    <property type="entry name" value="AA_TRANSFER_CLASS_4"/>
    <property type="match status" value="1"/>
</dbReference>
<dbReference type="Pfam" id="PF01063">
    <property type="entry name" value="Aminotran_4"/>
    <property type="match status" value="1"/>
</dbReference>
<evidence type="ECO:0000256" key="5">
    <source>
        <dbReference type="RuleBase" id="RU004516"/>
    </source>
</evidence>
<dbReference type="PANTHER" id="PTHR42743:SF5">
    <property type="entry name" value="AMINODEOXYCHORISMATE LYASE"/>
    <property type="match status" value="1"/>
</dbReference>
<dbReference type="FunFam" id="3.20.10.10:FF:000002">
    <property type="entry name" value="D-alanine aminotransferase"/>
    <property type="match status" value="1"/>
</dbReference>
<evidence type="ECO:0000313" key="7">
    <source>
        <dbReference type="Proteomes" id="UP000001369"/>
    </source>
</evidence>
<keyword evidence="7" id="KW-1185">Reference proteome</keyword>
<dbReference type="PANTHER" id="PTHR42743">
    <property type="entry name" value="AMINO-ACID AMINOTRANSFERASE"/>
    <property type="match status" value="1"/>
</dbReference>
<protein>
    <submittedName>
        <fullName evidence="6">Aminodeoxychorismate lyase</fullName>
    </submittedName>
</protein>
<dbReference type="RefSeq" id="WP_012674308.1">
    <property type="nucleotide sequence ID" value="NC_012438.1"/>
</dbReference>
<dbReference type="GO" id="GO:0016829">
    <property type="term" value="F:lyase activity"/>
    <property type="evidence" value="ECO:0007669"/>
    <property type="project" value="UniProtKB-KW"/>
</dbReference>
<organism evidence="6 7">
    <name type="scientific">Sulfurihydrogenibium azorense (strain DSM 15241 / OCM 825 / Az-Fu1)</name>
    <dbReference type="NCBI Taxonomy" id="204536"/>
    <lineage>
        <taxon>Bacteria</taxon>
        <taxon>Pseudomonadati</taxon>
        <taxon>Aquificota</taxon>
        <taxon>Aquificia</taxon>
        <taxon>Aquificales</taxon>
        <taxon>Hydrogenothermaceae</taxon>
        <taxon>Sulfurihydrogenibium</taxon>
    </lineage>
</organism>
<evidence type="ECO:0000256" key="4">
    <source>
        <dbReference type="RuleBase" id="RU004106"/>
    </source>
</evidence>
<dbReference type="GO" id="GO:0008652">
    <property type="term" value="P:amino acid biosynthetic process"/>
    <property type="evidence" value="ECO:0007669"/>
    <property type="project" value="UniProtKB-ARBA"/>
</dbReference>
<comment type="similarity">
    <text evidence="2 4">Belongs to the class-IV pyridoxal-phosphate-dependent aminotransferase family.</text>
</comment>
<accession>C1DTX4</accession>
<evidence type="ECO:0000256" key="2">
    <source>
        <dbReference type="ARBA" id="ARBA00009320"/>
    </source>
</evidence>
<dbReference type="eggNOG" id="COG0115">
    <property type="taxonomic scope" value="Bacteria"/>
</dbReference>
<keyword evidence="3 5" id="KW-0663">Pyridoxal phosphate</keyword>
<dbReference type="OrthoDB" id="9805628at2"/>
<evidence type="ECO:0000256" key="3">
    <source>
        <dbReference type="ARBA" id="ARBA00022898"/>
    </source>
</evidence>
<sequence length="249" mass="28781">MEKFFLNGQPFNDLSLLRPLMYGEGVFETFRYKEKLPKYIDYHYKRLIKGASFLKIPPITKEDYLYYINQAVNSIEDKDLYIKTILLSEGNSYYPLQPYKSNLLVVVKPYKAINTPITLTISPYKVHSKDPLLKIKSTNYLRNILVKRYAQEKGFFDAIILNEDDCITETSSANIFWIKGRYLYTPSLECGVLEGISRKKILEEGKNQGFVVIEGEFNLKDLKGANLIFLSNALHGIMKVESIDPEAFK</sequence>
<gene>
    <name evidence="6" type="ordered locus">SULAZ_0571</name>
</gene>
<comment type="cofactor">
    <cofactor evidence="1 5">
        <name>pyridoxal 5'-phosphate</name>
        <dbReference type="ChEBI" id="CHEBI:597326"/>
    </cofactor>
</comment>
<dbReference type="Proteomes" id="UP000001369">
    <property type="component" value="Chromosome"/>
</dbReference>
<dbReference type="InterPro" id="IPR018300">
    <property type="entry name" value="Aminotrans_IV_CS"/>
</dbReference>
<dbReference type="GO" id="GO:0046394">
    <property type="term" value="P:carboxylic acid biosynthetic process"/>
    <property type="evidence" value="ECO:0007669"/>
    <property type="project" value="UniProtKB-ARBA"/>
</dbReference>
<evidence type="ECO:0000313" key="6">
    <source>
        <dbReference type="EMBL" id="ACN98988.1"/>
    </source>
</evidence>
<dbReference type="InterPro" id="IPR036038">
    <property type="entry name" value="Aminotransferase-like"/>
</dbReference>
<name>C1DTX4_SULAA</name>
<dbReference type="InterPro" id="IPR001544">
    <property type="entry name" value="Aminotrans_IV"/>
</dbReference>
<dbReference type="InterPro" id="IPR043132">
    <property type="entry name" value="BCAT-like_C"/>
</dbReference>
<dbReference type="Gene3D" id="3.30.470.10">
    <property type="match status" value="1"/>
</dbReference>
<proteinExistence type="inferred from homology"/>